<evidence type="ECO:0000313" key="1">
    <source>
        <dbReference type="Ensembl" id="ENSSAUP00010003142.1"/>
    </source>
</evidence>
<sequence length="218" mass="24412">MGAGGTRQDEILWRRDRGRQRQYIHQGREHRWKQSGIRGDVRPVTREEGQARKCALLRHCLGQEGQRIFATLTLSDDKYVTATAALKAHFSSGRSRRMHRFEFRQRTQKPGETVAHYVSALCELAGPCDFGTLEDGLIVDQLIEKTSCTQLRERLLLEPDSMTLADALVIGKQLETAVMEVRKLGSCHDAPVVPINTVQASQPSFKLCPCCVGTALIP</sequence>
<protein>
    <recommendedName>
        <fullName evidence="3">Retrotransposon gag domain-containing protein</fullName>
    </recommendedName>
</protein>
<reference evidence="1" key="3">
    <citation type="submission" date="2025-09" db="UniProtKB">
        <authorList>
            <consortium name="Ensembl"/>
        </authorList>
    </citation>
    <scope>IDENTIFICATION</scope>
</reference>
<proteinExistence type="predicted"/>
<dbReference type="GeneTree" id="ENSGT00990000204584"/>
<dbReference type="PANTHER" id="PTHR33198:SF21">
    <property type="entry name" value="RETROTRANSPOSON GAG DOMAIN-CONTAINING PROTEIN"/>
    <property type="match status" value="1"/>
</dbReference>
<dbReference type="InParanoid" id="A0A671TQZ6"/>
<organism evidence="1 2">
    <name type="scientific">Sparus aurata</name>
    <name type="common">Gilthead sea bream</name>
    <dbReference type="NCBI Taxonomy" id="8175"/>
    <lineage>
        <taxon>Eukaryota</taxon>
        <taxon>Metazoa</taxon>
        <taxon>Chordata</taxon>
        <taxon>Craniata</taxon>
        <taxon>Vertebrata</taxon>
        <taxon>Euteleostomi</taxon>
        <taxon>Actinopterygii</taxon>
        <taxon>Neopterygii</taxon>
        <taxon>Teleostei</taxon>
        <taxon>Neoteleostei</taxon>
        <taxon>Acanthomorphata</taxon>
        <taxon>Eupercaria</taxon>
        <taxon>Spariformes</taxon>
        <taxon>Sparidae</taxon>
        <taxon>Sparus</taxon>
    </lineage>
</organism>
<dbReference type="OMA" id="CELAGPC"/>
<dbReference type="Proteomes" id="UP000472265">
    <property type="component" value="Chromosome 13"/>
</dbReference>
<dbReference type="AlphaFoldDB" id="A0A671TQZ6"/>
<evidence type="ECO:0000313" key="2">
    <source>
        <dbReference type="Proteomes" id="UP000472265"/>
    </source>
</evidence>
<name>A0A671TQZ6_SPAAU</name>
<accession>A0A671TQZ6</accession>
<evidence type="ECO:0008006" key="3">
    <source>
        <dbReference type="Google" id="ProtNLM"/>
    </source>
</evidence>
<dbReference type="PANTHER" id="PTHR33198">
    <property type="entry name" value="ANK_REP_REGION DOMAIN-CONTAINING PROTEIN-RELATED"/>
    <property type="match status" value="1"/>
</dbReference>
<reference evidence="1" key="1">
    <citation type="submission" date="2021-04" db="EMBL/GenBank/DDBJ databases">
        <authorList>
            <consortium name="Wellcome Sanger Institute Data Sharing"/>
        </authorList>
    </citation>
    <scope>NUCLEOTIDE SEQUENCE [LARGE SCALE GENOMIC DNA]</scope>
</reference>
<reference evidence="1" key="2">
    <citation type="submission" date="2025-08" db="UniProtKB">
        <authorList>
            <consortium name="Ensembl"/>
        </authorList>
    </citation>
    <scope>IDENTIFICATION</scope>
</reference>
<keyword evidence="2" id="KW-1185">Reference proteome</keyword>
<dbReference type="Ensembl" id="ENSSAUT00010003398.1">
    <property type="protein sequence ID" value="ENSSAUP00010003142.1"/>
    <property type="gene ID" value="ENSSAUG00010001652.1"/>
</dbReference>